<dbReference type="RefSeq" id="WP_056035051.1">
    <property type="nucleotide sequence ID" value="NZ_CP016808.1"/>
</dbReference>
<evidence type="ECO:0000256" key="2">
    <source>
        <dbReference type="ARBA" id="ARBA00008079"/>
    </source>
</evidence>
<keyword evidence="6" id="KW-0249">Electron transport</keyword>
<accession>A0A1B2DF93</accession>
<keyword evidence="4" id="KW-1003">Cell membrane</keyword>
<organism evidence="11">
    <name type="scientific">Paenibacillus sp. BIHB 4019</name>
    <dbReference type="NCBI Taxonomy" id="1870819"/>
    <lineage>
        <taxon>Bacteria</taxon>
        <taxon>Bacillati</taxon>
        <taxon>Bacillota</taxon>
        <taxon>Bacilli</taxon>
        <taxon>Bacillales</taxon>
        <taxon>Paenibacillaceae</taxon>
        <taxon>Paenibacillus</taxon>
    </lineage>
</organism>
<comment type="subcellular location">
    <subcellularLocation>
        <location evidence="1">Cell membrane</location>
        <topology evidence="1">Multi-pass membrane protein</topology>
    </subcellularLocation>
</comment>
<dbReference type="InterPro" id="IPR005171">
    <property type="entry name" value="Cyt_c_oxidase_su4_prok"/>
</dbReference>
<dbReference type="GO" id="GO:0009486">
    <property type="term" value="F:cytochrome bo3 ubiquinol oxidase activity"/>
    <property type="evidence" value="ECO:0007669"/>
    <property type="project" value="InterPro"/>
</dbReference>
<dbReference type="GO" id="GO:0005886">
    <property type="term" value="C:plasma membrane"/>
    <property type="evidence" value="ECO:0007669"/>
    <property type="project" value="UniProtKB-SubCell"/>
</dbReference>
<dbReference type="GO" id="GO:0015990">
    <property type="term" value="P:electron transport coupled proton transport"/>
    <property type="evidence" value="ECO:0007669"/>
    <property type="project" value="InterPro"/>
</dbReference>
<keyword evidence="3" id="KW-0813">Transport</keyword>
<dbReference type="GO" id="GO:0019646">
    <property type="term" value="P:aerobic electron transport chain"/>
    <property type="evidence" value="ECO:0007669"/>
    <property type="project" value="TreeGrafter"/>
</dbReference>
<comment type="similarity">
    <text evidence="2">Belongs to the cytochrome c oxidase bacterial subunit 4 family.</text>
</comment>
<sequence length="107" mass="12120">MDNHNSHSPSHESHGSMRSYVIGFVLSIILTIIPIVIVMNDMLSKKLTIIVILIMAALQFVVQLFFFMHLRDEEKPRYNTMALIFGLVILLTIVAGSIWIMSYNVVG</sequence>
<evidence type="ECO:0000256" key="8">
    <source>
        <dbReference type="ARBA" id="ARBA00023002"/>
    </source>
</evidence>
<dbReference type="InterPro" id="IPR050968">
    <property type="entry name" value="Cytochrome_c_oxidase_bac_sub4"/>
</dbReference>
<dbReference type="Pfam" id="PF03626">
    <property type="entry name" value="COX4_pro"/>
    <property type="match status" value="1"/>
</dbReference>
<protein>
    <submittedName>
        <fullName evidence="11">Cytochrome o ubiquinol oxidase subunit IV</fullName>
    </submittedName>
</protein>
<keyword evidence="7 10" id="KW-1133">Transmembrane helix</keyword>
<feature type="transmembrane region" description="Helical" evidence="10">
    <location>
        <begin position="47"/>
        <end position="70"/>
    </location>
</feature>
<dbReference type="GO" id="GO:0015078">
    <property type="term" value="F:proton transmembrane transporter activity"/>
    <property type="evidence" value="ECO:0007669"/>
    <property type="project" value="TreeGrafter"/>
</dbReference>
<keyword evidence="8" id="KW-0560">Oxidoreductase</keyword>
<evidence type="ECO:0000256" key="3">
    <source>
        <dbReference type="ARBA" id="ARBA00022448"/>
    </source>
</evidence>
<keyword evidence="9 10" id="KW-0472">Membrane</keyword>
<dbReference type="PANTHER" id="PTHR36835:SF1">
    <property type="entry name" value="CYTOCHROME BO(3) UBIQUINOL OXIDASE SUBUNIT 4"/>
    <property type="match status" value="1"/>
</dbReference>
<evidence type="ECO:0000256" key="1">
    <source>
        <dbReference type="ARBA" id="ARBA00004651"/>
    </source>
</evidence>
<evidence type="ECO:0000313" key="11">
    <source>
        <dbReference type="EMBL" id="ANY66392.1"/>
    </source>
</evidence>
<feature type="transmembrane region" description="Helical" evidence="10">
    <location>
        <begin position="20"/>
        <end position="40"/>
    </location>
</feature>
<evidence type="ECO:0000256" key="5">
    <source>
        <dbReference type="ARBA" id="ARBA00022692"/>
    </source>
</evidence>
<gene>
    <name evidence="11" type="ORF">BBD42_07915</name>
</gene>
<dbReference type="EMBL" id="CP016808">
    <property type="protein sequence ID" value="ANY66392.1"/>
    <property type="molecule type" value="Genomic_DNA"/>
</dbReference>
<keyword evidence="5 10" id="KW-0812">Transmembrane</keyword>
<reference evidence="11" key="1">
    <citation type="submission" date="2016-08" db="EMBL/GenBank/DDBJ databases">
        <title>Complete Genome Seqeunce of Paenibacillus sp. BIHB 4019 from tea rhizoplane.</title>
        <authorList>
            <person name="Thakur R."/>
            <person name="Swarnkar M.K."/>
            <person name="Gulati A."/>
        </authorList>
    </citation>
    <scope>NUCLEOTIDE SEQUENCE [LARGE SCALE GENOMIC DNA]</scope>
    <source>
        <strain evidence="11">BIHB4019</strain>
    </source>
</reference>
<evidence type="ECO:0000256" key="10">
    <source>
        <dbReference type="SAM" id="Phobius"/>
    </source>
</evidence>
<dbReference type="PANTHER" id="PTHR36835">
    <property type="entry name" value="CYTOCHROME BO(3) UBIQUINOL OXIDASE SUBUNIT 4"/>
    <property type="match status" value="1"/>
</dbReference>
<name>A0A1B2DF93_9BACL</name>
<evidence type="ECO:0000256" key="4">
    <source>
        <dbReference type="ARBA" id="ARBA00022475"/>
    </source>
</evidence>
<dbReference type="InterPro" id="IPR014210">
    <property type="entry name" value="Cyt_o_ubiqinol_oxidase_su4"/>
</dbReference>
<dbReference type="AlphaFoldDB" id="A0A1B2DF93"/>
<feature type="transmembrane region" description="Helical" evidence="10">
    <location>
        <begin position="82"/>
        <end position="106"/>
    </location>
</feature>
<dbReference type="NCBIfam" id="TIGR02847">
    <property type="entry name" value="CyoD"/>
    <property type="match status" value="1"/>
</dbReference>
<dbReference type="GO" id="GO:0009319">
    <property type="term" value="C:cytochrome o ubiquinol oxidase complex"/>
    <property type="evidence" value="ECO:0007669"/>
    <property type="project" value="TreeGrafter"/>
</dbReference>
<evidence type="ECO:0000256" key="7">
    <source>
        <dbReference type="ARBA" id="ARBA00022989"/>
    </source>
</evidence>
<evidence type="ECO:0000256" key="9">
    <source>
        <dbReference type="ARBA" id="ARBA00023136"/>
    </source>
</evidence>
<evidence type="ECO:0000256" key="6">
    <source>
        <dbReference type="ARBA" id="ARBA00022982"/>
    </source>
</evidence>
<proteinExistence type="inferred from homology"/>